<dbReference type="AlphaFoldDB" id="A0A8H6XSG9"/>
<comment type="caution">
    <text evidence="3">The sequence shown here is derived from an EMBL/GenBank/DDBJ whole genome shotgun (WGS) entry which is preliminary data.</text>
</comment>
<gene>
    <name evidence="3" type="ORF">MVEN_01597200</name>
</gene>
<feature type="region of interest" description="Disordered" evidence="1">
    <location>
        <begin position="39"/>
        <end position="82"/>
    </location>
</feature>
<name>A0A8H6XSG9_9AGAR</name>
<dbReference type="OrthoDB" id="3057865at2759"/>
<evidence type="ECO:0000313" key="3">
    <source>
        <dbReference type="EMBL" id="KAF7345766.1"/>
    </source>
</evidence>
<evidence type="ECO:0000256" key="2">
    <source>
        <dbReference type="SAM" id="Phobius"/>
    </source>
</evidence>
<feature type="compositionally biased region" description="Low complexity" evidence="1">
    <location>
        <begin position="50"/>
        <end position="68"/>
    </location>
</feature>
<evidence type="ECO:0000256" key="1">
    <source>
        <dbReference type="SAM" id="MobiDB-lite"/>
    </source>
</evidence>
<proteinExistence type="predicted"/>
<reference evidence="3" key="1">
    <citation type="submission" date="2020-05" db="EMBL/GenBank/DDBJ databases">
        <title>Mycena genomes resolve the evolution of fungal bioluminescence.</title>
        <authorList>
            <person name="Tsai I.J."/>
        </authorList>
    </citation>
    <scope>NUCLEOTIDE SEQUENCE</scope>
    <source>
        <strain evidence="3">CCC161011</strain>
    </source>
</reference>
<keyword evidence="4" id="KW-1185">Reference proteome</keyword>
<evidence type="ECO:0000313" key="4">
    <source>
        <dbReference type="Proteomes" id="UP000620124"/>
    </source>
</evidence>
<dbReference type="Proteomes" id="UP000620124">
    <property type="component" value="Unassembled WGS sequence"/>
</dbReference>
<accession>A0A8H6XSG9</accession>
<keyword evidence="2" id="KW-0472">Membrane</keyword>
<organism evidence="3 4">
    <name type="scientific">Mycena venus</name>
    <dbReference type="NCBI Taxonomy" id="2733690"/>
    <lineage>
        <taxon>Eukaryota</taxon>
        <taxon>Fungi</taxon>
        <taxon>Dikarya</taxon>
        <taxon>Basidiomycota</taxon>
        <taxon>Agaricomycotina</taxon>
        <taxon>Agaricomycetes</taxon>
        <taxon>Agaricomycetidae</taxon>
        <taxon>Agaricales</taxon>
        <taxon>Marasmiineae</taxon>
        <taxon>Mycenaceae</taxon>
        <taxon>Mycena</taxon>
    </lineage>
</organism>
<keyword evidence="2" id="KW-0812">Transmembrane</keyword>
<sequence>MVQSLASSRASLAHSFCTTLHLLLHPHLPPTCPPAYALDYDRAPPPPNRSSNALSPAPYASPSSSRPSSTPPPSRPSSSSCLASRTSSTCPAPWTPPCAPHKKTTAPPSHPSLCVSLLSPLTSALLALVVFLPASVTFTRIEAVLLPADMQPIVASSSVASTSPPKAPAVRSFVAAGRSFDSAARTRMLKLYAKMLGAQIAAVAFVGLQIMVAEVWTTGGERPAASPRARRLS</sequence>
<protein>
    <submittedName>
        <fullName evidence="3">Uncharacterized protein</fullName>
    </submittedName>
</protein>
<feature type="transmembrane region" description="Helical" evidence="2">
    <location>
        <begin position="191"/>
        <end position="212"/>
    </location>
</feature>
<keyword evidence="2" id="KW-1133">Transmembrane helix</keyword>
<dbReference type="EMBL" id="JACAZI010000013">
    <property type="protein sequence ID" value="KAF7345766.1"/>
    <property type="molecule type" value="Genomic_DNA"/>
</dbReference>